<reference evidence="6 7" key="1">
    <citation type="submission" date="2022-11" db="EMBL/GenBank/DDBJ databases">
        <authorList>
            <person name="Caiyu Z."/>
        </authorList>
    </citation>
    <scope>NUCLEOTIDE SEQUENCE [LARGE SCALE GENOMIC DNA]</scope>
    <source>
        <strain evidence="6 7">YR-4</strain>
    </source>
</reference>
<keyword evidence="4 6" id="KW-0067">ATP-binding</keyword>
<dbReference type="SMART" id="SM00382">
    <property type="entry name" value="AAA"/>
    <property type="match status" value="1"/>
</dbReference>
<dbReference type="Proteomes" id="UP001082703">
    <property type="component" value="Unassembled WGS sequence"/>
</dbReference>
<dbReference type="PANTHER" id="PTHR42734:SF17">
    <property type="entry name" value="METAL TRANSPORT SYSTEM ATP-BINDING PROTEIN TM_0124-RELATED"/>
    <property type="match status" value="1"/>
</dbReference>
<dbReference type="GO" id="GO:0005524">
    <property type="term" value="F:ATP binding"/>
    <property type="evidence" value="ECO:0007669"/>
    <property type="project" value="UniProtKB-KW"/>
</dbReference>
<evidence type="ECO:0000313" key="6">
    <source>
        <dbReference type="EMBL" id="MCY1714393.1"/>
    </source>
</evidence>
<dbReference type="RefSeq" id="WP_268058444.1">
    <property type="nucleotide sequence ID" value="NZ_JAPOHA010000008.1"/>
</dbReference>
<gene>
    <name evidence="6" type="ORF">OUY18_09005</name>
</gene>
<dbReference type="InterPro" id="IPR003593">
    <property type="entry name" value="AAA+_ATPase"/>
</dbReference>
<protein>
    <submittedName>
        <fullName evidence="6">Metal ABC transporter ATP-binding protein</fullName>
    </submittedName>
</protein>
<keyword evidence="2" id="KW-0813">Transport</keyword>
<name>A0ABT4BU09_9FIRM</name>
<evidence type="ECO:0000259" key="5">
    <source>
        <dbReference type="PROSITE" id="PS50893"/>
    </source>
</evidence>
<evidence type="ECO:0000256" key="1">
    <source>
        <dbReference type="ARBA" id="ARBA00005417"/>
    </source>
</evidence>
<keyword evidence="3" id="KW-0547">Nucleotide-binding</keyword>
<evidence type="ECO:0000256" key="4">
    <source>
        <dbReference type="ARBA" id="ARBA00022840"/>
    </source>
</evidence>
<keyword evidence="7" id="KW-1185">Reference proteome</keyword>
<dbReference type="InterPro" id="IPR050153">
    <property type="entry name" value="Metal_Ion_Import_ABC"/>
</dbReference>
<dbReference type="EMBL" id="JAPOHA010000008">
    <property type="protein sequence ID" value="MCY1714393.1"/>
    <property type="molecule type" value="Genomic_DNA"/>
</dbReference>
<feature type="domain" description="ABC transporter" evidence="5">
    <location>
        <begin position="8"/>
        <end position="240"/>
    </location>
</feature>
<comment type="caution">
    <text evidence="6">The sequence shown here is derived from an EMBL/GenBank/DDBJ whole genome shotgun (WGS) entry which is preliminary data.</text>
</comment>
<dbReference type="InterPro" id="IPR027417">
    <property type="entry name" value="P-loop_NTPase"/>
</dbReference>
<dbReference type="SUPFAM" id="SSF52540">
    <property type="entry name" value="P-loop containing nucleoside triphosphate hydrolases"/>
    <property type="match status" value="1"/>
</dbReference>
<evidence type="ECO:0000313" key="7">
    <source>
        <dbReference type="Proteomes" id="UP001082703"/>
    </source>
</evidence>
<comment type="similarity">
    <text evidence="1">Belongs to the ABC transporter superfamily.</text>
</comment>
<sequence length="247" mass="26999">MDTCKCSTQIRNLTVKKHDGVILHNVSLDVHHGEILALIGRNGAGKTTLLKALLGRIPYTGSVIFSNAQGETIAKPRIGYVPQNLVFDRSTPVTVGDMLCANMSGFPVWLGHKKEETEKAVRLLAKVGGRPSLLKKRIGTLSGGELQRVLLVFALEPKPDLLLLDEPVSAVDRKGIEAFYDLVTSMRSEHQMPIILVSHDLNHVEKYATRAALLDGTIVVSGSVNEVMRTPEVRETFGLKLTGGMKR</sequence>
<evidence type="ECO:0000256" key="2">
    <source>
        <dbReference type="ARBA" id="ARBA00022448"/>
    </source>
</evidence>
<accession>A0ABT4BU09</accession>
<dbReference type="PROSITE" id="PS50893">
    <property type="entry name" value="ABC_TRANSPORTER_2"/>
    <property type="match status" value="1"/>
</dbReference>
<proteinExistence type="inferred from homology"/>
<dbReference type="Pfam" id="PF00005">
    <property type="entry name" value="ABC_tran"/>
    <property type="match status" value="1"/>
</dbReference>
<organism evidence="6 7">
    <name type="scientific">Caproiciproducens galactitolivorans</name>
    <dbReference type="NCBI Taxonomy" id="642589"/>
    <lineage>
        <taxon>Bacteria</taxon>
        <taxon>Bacillati</taxon>
        <taxon>Bacillota</taxon>
        <taxon>Clostridia</taxon>
        <taxon>Eubacteriales</taxon>
        <taxon>Acutalibacteraceae</taxon>
        <taxon>Caproiciproducens</taxon>
    </lineage>
</organism>
<dbReference type="InterPro" id="IPR003439">
    <property type="entry name" value="ABC_transporter-like_ATP-bd"/>
</dbReference>
<evidence type="ECO:0000256" key="3">
    <source>
        <dbReference type="ARBA" id="ARBA00022741"/>
    </source>
</evidence>
<dbReference type="Gene3D" id="3.40.50.300">
    <property type="entry name" value="P-loop containing nucleotide triphosphate hydrolases"/>
    <property type="match status" value="1"/>
</dbReference>
<dbReference type="PANTHER" id="PTHR42734">
    <property type="entry name" value="METAL TRANSPORT SYSTEM ATP-BINDING PROTEIN TM_0124-RELATED"/>
    <property type="match status" value="1"/>
</dbReference>